<dbReference type="PANTHER" id="PTHR42032">
    <property type="entry name" value="YALI0E30679P"/>
    <property type="match status" value="1"/>
</dbReference>
<evidence type="ECO:0000256" key="1">
    <source>
        <dbReference type="SAM" id="MobiDB-lite"/>
    </source>
</evidence>
<gene>
    <name evidence="3" type="primary">Pde4dip_2</name>
    <name evidence="3" type="ORF">g.36628</name>
</gene>
<dbReference type="AlphaFoldDB" id="A0A1D1Y8S5"/>
<reference evidence="3" key="1">
    <citation type="submission" date="2015-07" db="EMBL/GenBank/DDBJ databases">
        <title>Transcriptome Assembly of Anthurium amnicola.</title>
        <authorList>
            <person name="Suzuki J."/>
        </authorList>
    </citation>
    <scope>NUCLEOTIDE SEQUENCE</scope>
</reference>
<feature type="transmembrane region" description="Helical" evidence="2">
    <location>
        <begin position="286"/>
        <end position="305"/>
    </location>
</feature>
<feature type="compositionally biased region" description="Polar residues" evidence="1">
    <location>
        <begin position="119"/>
        <end position="129"/>
    </location>
</feature>
<dbReference type="EMBL" id="GDJX01016909">
    <property type="protein sequence ID" value="JAT51027.1"/>
    <property type="molecule type" value="Transcribed_RNA"/>
</dbReference>
<keyword evidence="2" id="KW-0472">Membrane</keyword>
<proteinExistence type="predicted"/>
<accession>A0A1D1Y8S5</accession>
<feature type="region of interest" description="Disordered" evidence="1">
    <location>
        <begin position="76"/>
        <end position="162"/>
    </location>
</feature>
<feature type="transmembrane region" description="Helical" evidence="2">
    <location>
        <begin position="196"/>
        <end position="217"/>
    </location>
</feature>
<feature type="transmembrane region" description="Helical" evidence="2">
    <location>
        <begin position="172"/>
        <end position="190"/>
    </location>
</feature>
<feature type="region of interest" description="Disordered" evidence="1">
    <location>
        <begin position="15"/>
        <end position="41"/>
    </location>
</feature>
<feature type="transmembrane region" description="Helical" evidence="2">
    <location>
        <begin position="425"/>
        <end position="444"/>
    </location>
</feature>
<evidence type="ECO:0000313" key="3">
    <source>
        <dbReference type="EMBL" id="JAT51027.1"/>
    </source>
</evidence>
<feature type="compositionally biased region" description="Low complexity" evidence="1">
    <location>
        <begin position="105"/>
        <end position="118"/>
    </location>
</feature>
<keyword evidence="2" id="KW-0812">Transmembrane</keyword>
<keyword evidence="2" id="KW-1133">Transmembrane helix</keyword>
<dbReference type="PANTHER" id="PTHR42032:SF1">
    <property type="entry name" value="YALI0E30679P"/>
    <property type="match status" value="1"/>
</dbReference>
<sequence length="495" mass="56218">MNYNDLVVASQEILTSPHQRPPASLYPETDKQLRSRKAKKATSMENLYETNMMSLSHSNESAPVLNGIRKESSTFALSSSKNSGNKREDSGVDNISKLGKLDGLNSSSTNSASFTNPNGNPTFSATPQNHRQERKAYRPSPATSSPPERDYATGPPTEILRDPTSEAFSTHAYSWPIVFAVIPPMGALVYGKSDVWSDFLLLLLIAFYLYNIIKVPWELYYAARSRRVINESNTPSDPQLEEQRAAAAKDLRKQERNALALVVASPILGGYALHFAKMSLTDYDKYITHFNINLFVFAAGIRPLMHIATLAKNKTLHLQEQVHYPSTEVELLKRRVQHLEYEFSQLRRGFATKREVLQVRDGFEPTLSQLNKAMRRCEKKEACLRTYSDERFAYLEEKLREFDSIITYRLQDDQVASLPRSMMQVMFLPLNITVTILGYARYFLPKSLRGRSAPMLQPPNPSDEDDSNVGHRKLYGEYVQQGSEGLQSRDLQKYH</sequence>
<feature type="region of interest" description="Disordered" evidence="1">
    <location>
        <begin position="451"/>
        <end position="471"/>
    </location>
</feature>
<feature type="transmembrane region" description="Helical" evidence="2">
    <location>
        <begin position="258"/>
        <end position="274"/>
    </location>
</feature>
<name>A0A1D1Y8S5_9ARAE</name>
<organism evidence="3">
    <name type="scientific">Anthurium amnicola</name>
    <dbReference type="NCBI Taxonomy" id="1678845"/>
    <lineage>
        <taxon>Eukaryota</taxon>
        <taxon>Viridiplantae</taxon>
        <taxon>Streptophyta</taxon>
        <taxon>Embryophyta</taxon>
        <taxon>Tracheophyta</taxon>
        <taxon>Spermatophyta</taxon>
        <taxon>Magnoliopsida</taxon>
        <taxon>Liliopsida</taxon>
        <taxon>Araceae</taxon>
        <taxon>Pothoideae</taxon>
        <taxon>Potheae</taxon>
        <taxon>Anthurium</taxon>
    </lineage>
</organism>
<evidence type="ECO:0000256" key="2">
    <source>
        <dbReference type="SAM" id="Phobius"/>
    </source>
</evidence>
<protein>
    <submittedName>
        <fullName evidence="3">Myomegalin</fullName>
    </submittedName>
</protein>